<evidence type="ECO:0000256" key="5">
    <source>
        <dbReference type="RuleBase" id="RU004404"/>
    </source>
</evidence>
<name>A0ABR9QF46_9BACI</name>
<dbReference type="RefSeq" id="WP_193534569.1">
    <property type="nucleotide sequence ID" value="NZ_JADCLJ010000007.1"/>
</dbReference>
<reference evidence="8 9" key="1">
    <citation type="submission" date="2020-10" db="EMBL/GenBank/DDBJ databases">
        <title>Bacillus sp. HD4P25, an endophyte from a halophyte.</title>
        <authorList>
            <person name="Sun J.-Q."/>
        </authorList>
    </citation>
    <scope>NUCLEOTIDE SEQUENCE [LARGE SCALE GENOMIC DNA]</scope>
    <source>
        <strain evidence="8 9">YIM 93174</strain>
    </source>
</reference>
<dbReference type="SUPFAM" id="SSF52096">
    <property type="entry name" value="ClpP/crotonase"/>
    <property type="match status" value="1"/>
</dbReference>
<dbReference type="InterPro" id="IPR004447">
    <property type="entry name" value="Peptidase_S41A"/>
</dbReference>
<evidence type="ECO:0000256" key="1">
    <source>
        <dbReference type="ARBA" id="ARBA00009179"/>
    </source>
</evidence>
<dbReference type="SMART" id="SM00228">
    <property type="entry name" value="PDZ"/>
    <property type="match status" value="1"/>
</dbReference>
<keyword evidence="3 5" id="KW-0378">Hydrolase</keyword>
<keyword evidence="6" id="KW-0732">Signal</keyword>
<dbReference type="CDD" id="cd07560">
    <property type="entry name" value="Peptidase_S41_CPP"/>
    <property type="match status" value="1"/>
</dbReference>
<dbReference type="Gene3D" id="2.30.42.10">
    <property type="match status" value="1"/>
</dbReference>
<dbReference type="Proteomes" id="UP001516662">
    <property type="component" value="Unassembled WGS sequence"/>
</dbReference>
<evidence type="ECO:0000256" key="6">
    <source>
        <dbReference type="SAM" id="SignalP"/>
    </source>
</evidence>
<gene>
    <name evidence="8" type="ORF">IMZ08_03350</name>
</gene>
<comment type="similarity">
    <text evidence="1 5">Belongs to the peptidase S41A family.</text>
</comment>
<evidence type="ECO:0000259" key="7">
    <source>
        <dbReference type="PROSITE" id="PS50106"/>
    </source>
</evidence>
<keyword evidence="9" id="KW-1185">Reference proteome</keyword>
<feature type="signal peptide" evidence="6">
    <location>
        <begin position="1"/>
        <end position="27"/>
    </location>
</feature>
<proteinExistence type="inferred from homology"/>
<keyword evidence="4 5" id="KW-0720">Serine protease</keyword>
<dbReference type="Gene3D" id="3.30.750.44">
    <property type="match status" value="1"/>
</dbReference>
<dbReference type="EMBL" id="JADCLJ010000007">
    <property type="protein sequence ID" value="MBE4907093.1"/>
    <property type="molecule type" value="Genomic_DNA"/>
</dbReference>
<dbReference type="InterPro" id="IPR001478">
    <property type="entry name" value="PDZ"/>
</dbReference>
<dbReference type="Pfam" id="PF03572">
    <property type="entry name" value="Peptidase_S41"/>
    <property type="match status" value="1"/>
</dbReference>
<dbReference type="SMART" id="SM00245">
    <property type="entry name" value="TSPc"/>
    <property type="match status" value="1"/>
</dbReference>
<comment type="caution">
    <text evidence="8">The sequence shown here is derived from an EMBL/GenBank/DDBJ whole genome shotgun (WGS) entry which is preliminary data.</text>
</comment>
<keyword evidence="2 5" id="KW-0645">Protease</keyword>
<dbReference type="InterPro" id="IPR005151">
    <property type="entry name" value="Tail-specific_protease"/>
</dbReference>
<dbReference type="CDD" id="cd06782">
    <property type="entry name" value="cpPDZ_CPP-like"/>
    <property type="match status" value="1"/>
</dbReference>
<dbReference type="PROSITE" id="PS50106">
    <property type="entry name" value="PDZ"/>
    <property type="match status" value="1"/>
</dbReference>
<dbReference type="Pfam" id="PF17820">
    <property type="entry name" value="PDZ_6"/>
    <property type="match status" value="1"/>
</dbReference>
<dbReference type="SUPFAM" id="SSF50156">
    <property type="entry name" value="PDZ domain-like"/>
    <property type="match status" value="1"/>
</dbReference>
<dbReference type="InterPro" id="IPR029045">
    <property type="entry name" value="ClpP/crotonase-like_dom_sf"/>
</dbReference>
<feature type="domain" description="PDZ" evidence="7">
    <location>
        <begin position="79"/>
        <end position="143"/>
    </location>
</feature>
<evidence type="ECO:0000256" key="4">
    <source>
        <dbReference type="ARBA" id="ARBA00022825"/>
    </source>
</evidence>
<dbReference type="NCBIfam" id="TIGR00225">
    <property type="entry name" value="prc"/>
    <property type="match status" value="1"/>
</dbReference>
<evidence type="ECO:0000256" key="3">
    <source>
        <dbReference type="ARBA" id="ARBA00022801"/>
    </source>
</evidence>
<feature type="chain" id="PRO_5047485457" evidence="6">
    <location>
        <begin position="28"/>
        <end position="463"/>
    </location>
</feature>
<accession>A0ABR9QF46</accession>
<dbReference type="Gene3D" id="3.90.226.10">
    <property type="entry name" value="2-enoyl-CoA Hydratase, Chain A, domain 1"/>
    <property type="match status" value="1"/>
</dbReference>
<dbReference type="PANTHER" id="PTHR32060:SF30">
    <property type="entry name" value="CARBOXY-TERMINAL PROCESSING PROTEASE CTPA"/>
    <property type="match status" value="1"/>
</dbReference>
<evidence type="ECO:0000313" key="9">
    <source>
        <dbReference type="Proteomes" id="UP001516662"/>
    </source>
</evidence>
<evidence type="ECO:0000313" key="8">
    <source>
        <dbReference type="EMBL" id="MBE4907093.1"/>
    </source>
</evidence>
<protein>
    <submittedName>
        <fullName evidence="8">S41 family peptidase</fullName>
    </submittedName>
</protein>
<evidence type="ECO:0000256" key="2">
    <source>
        <dbReference type="ARBA" id="ARBA00022670"/>
    </source>
</evidence>
<dbReference type="InterPro" id="IPR036034">
    <property type="entry name" value="PDZ_sf"/>
</dbReference>
<dbReference type="InterPro" id="IPR041489">
    <property type="entry name" value="PDZ_6"/>
</dbReference>
<sequence length="463" mass="50922">MLTKFTRRALLGFLLSISLLFGTTVQAEEPIEELRHYIDNYYIKEVSDSVLKESTPEAILKHLDQHSTYFTPEEFQQFFENLNRTFVGIGVAVEKHEKGILLVSIYKGSPAEKVGLQAGDIITEVDGTSVVGKPVEEGINLIKGKAGTQTTIKVLRQATNSTLQVTITREVITFPTVDFERLSGNIGYIRLYSFNEKSKAEMIDAMNKLGNVNGWIVDFRDNGGGLVTTAQEVGGFFKNVNKAYLLKNRVSLPTVYPTIKPSKVFEGPVHLLVNGYSASASEMVAAAVKEEKAAVLYGQTTYGKGTMQQFFELSDGSAVKLTTSEFFSPKGTKIDSVGVKPDKTTVSGAELLTSHYDMLRANLSKYTKLASLTNVPVDKTFTIEMSHTMKWGQFGKTDVQLFEVGGKEVELTLSASGTNKVMATPKGNLKKGSTYFLVINPKWTGSNGKAMWKGSYLEVTVKK</sequence>
<organism evidence="8 9">
    <name type="scientific">Litchfieldia luteola</name>
    <dbReference type="NCBI Taxonomy" id="682179"/>
    <lineage>
        <taxon>Bacteria</taxon>
        <taxon>Bacillati</taxon>
        <taxon>Bacillota</taxon>
        <taxon>Bacilli</taxon>
        <taxon>Bacillales</taxon>
        <taxon>Bacillaceae</taxon>
        <taxon>Litchfieldia</taxon>
    </lineage>
</organism>
<dbReference type="PANTHER" id="PTHR32060">
    <property type="entry name" value="TAIL-SPECIFIC PROTEASE"/>
    <property type="match status" value="1"/>
</dbReference>